<dbReference type="EMBL" id="ATHJ01000105">
    <property type="protein sequence ID" value="EPR35948.1"/>
    <property type="molecule type" value="Genomic_DNA"/>
</dbReference>
<dbReference type="eggNOG" id="COG1427">
    <property type="taxonomic scope" value="Bacteria"/>
</dbReference>
<dbReference type="SUPFAM" id="SSF53850">
    <property type="entry name" value="Periplasmic binding protein-like II"/>
    <property type="match status" value="1"/>
</dbReference>
<dbReference type="PATRIC" id="fig|1121405.3.peg.3372"/>
<dbReference type="InterPro" id="IPR030868">
    <property type="entry name" value="MqnA"/>
</dbReference>
<proteinExistence type="inferred from homology"/>
<feature type="region of interest" description="Disordered" evidence="5">
    <location>
        <begin position="1"/>
        <end position="21"/>
    </location>
</feature>
<dbReference type="Pfam" id="PF02621">
    <property type="entry name" value="VitK2_biosynth"/>
    <property type="match status" value="1"/>
</dbReference>
<evidence type="ECO:0000256" key="5">
    <source>
        <dbReference type="SAM" id="MobiDB-lite"/>
    </source>
</evidence>
<keyword evidence="7" id="KW-1185">Reference proteome</keyword>
<comment type="similarity">
    <text evidence="4">Belongs to the MqnA/MqnD family. MqnA subfamily.</text>
</comment>
<dbReference type="GO" id="GO:0016836">
    <property type="term" value="F:hydro-lyase activity"/>
    <property type="evidence" value="ECO:0007669"/>
    <property type="project" value="UniProtKB-UniRule"/>
</dbReference>
<sequence length="316" mass="34763">MTPRHDPCFPGGTPEDTGSRSYEPVRVGRISYMNVAPVYYGLNNGQKPDWMAMTCAPPAALNAMMAAGELDVSPVSSAAYARHQDKWLILPDLSIACFGPVMSVLLVSRHPFAGLAGRKVVLTRESATAAALTRYLLASDGIRPCLTVGRVRRADDLPDDTGAALVIGDAALREPWAARFDHVWDLGAMWRERTGLPFVFALWVVRKSFAEAHPDRVSAVLHQFYRSRSAGAGHLSRILPEAADRLGISPEMCRRYYHRLRYTLDSAQMAGLSAFFRGLYAERIISRPVGLSLFRDPGLQDAPGHERPIASACRRS</sequence>
<dbReference type="PANTHER" id="PTHR37690:SF1">
    <property type="entry name" value="CHORISMATE DEHYDRATASE"/>
    <property type="match status" value="1"/>
</dbReference>
<dbReference type="EC" id="4.2.1.151" evidence="4"/>
<accession>S7UUB6</accession>
<comment type="pathway">
    <text evidence="1 4">Quinol/quinone metabolism; menaquinone biosynthesis.</text>
</comment>
<comment type="catalytic activity">
    <reaction evidence="4">
        <text>chorismate = 3-[(1-carboxyvinyl)-oxy]benzoate + H2O</text>
        <dbReference type="Rhea" id="RHEA:40051"/>
        <dbReference type="ChEBI" id="CHEBI:15377"/>
        <dbReference type="ChEBI" id="CHEBI:29748"/>
        <dbReference type="ChEBI" id="CHEBI:76981"/>
        <dbReference type="EC" id="4.2.1.151"/>
    </reaction>
</comment>
<evidence type="ECO:0000256" key="1">
    <source>
        <dbReference type="ARBA" id="ARBA00004863"/>
    </source>
</evidence>
<keyword evidence="2 4" id="KW-0474">Menaquinone biosynthesis</keyword>
<evidence type="ECO:0000256" key="4">
    <source>
        <dbReference type="HAMAP-Rule" id="MF_00995"/>
    </source>
</evidence>
<dbReference type="GO" id="GO:0009234">
    <property type="term" value="P:menaquinone biosynthetic process"/>
    <property type="evidence" value="ECO:0007669"/>
    <property type="project" value="UniProtKB-UniRule"/>
</dbReference>
<evidence type="ECO:0000256" key="3">
    <source>
        <dbReference type="ARBA" id="ARBA00023239"/>
    </source>
</evidence>
<dbReference type="OrthoDB" id="9810112at2"/>
<name>S7UUB6_DESML</name>
<keyword evidence="3 4" id="KW-0456">Lyase</keyword>
<reference evidence="6 7" key="1">
    <citation type="journal article" date="2013" name="Genome Announc.">
        <title>Draft genome sequences for three mercury-methylating, sulfate-reducing bacteria.</title>
        <authorList>
            <person name="Brown S.D."/>
            <person name="Hurt R.A.Jr."/>
            <person name="Gilmour C.C."/>
            <person name="Elias D.A."/>
        </authorList>
    </citation>
    <scope>NUCLEOTIDE SEQUENCE [LARGE SCALE GENOMIC DNA]</scope>
    <source>
        <strain evidence="6 7">DSM 2059</strain>
    </source>
</reference>
<dbReference type="Proteomes" id="UP000014977">
    <property type="component" value="Unassembled WGS sequence"/>
</dbReference>
<comment type="function">
    <text evidence="4">Catalyzes the dehydration of chorismate into 3-[(1-carboxyvinyl)oxy]benzoate, a step in the biosynthesis of menaquinone (MK, vitamin K2).</text>
</comment>
<dbReference type="Gene3D" id="3.40.190.10">
    <property type="entry name" value="Periplasmic binding protein-like II"/>
    <property type="match status" value="2"/>
</dbReference>
<dbReference type="HAMAP" id="MF_00995">
    <property type="entry name" value="MqnA"/>
    <property type="match status" value="1"/>
</dbReference>
<dbReference type="PANTHER" id="PTHR37690">
    <property type="entry name" value="CHORISMATE DEHYDRATASE"/>
    <property type="match status" value="1"/>
</dbReference>
<dbReference type="InterPro" id="IPR003773">
    <property type="entry name" value="Menaquinone_biosynth"/>
</dbReference>
<evidence type="ECO:0000313" key="6">
    <source>
        <dbReference type="EMBL" id="EPR35948.1"/>
    </source>
</evidence>
<dbReference type="CDD" id="cd13634">
    <property type="entry name" value="PBP2_Sco4506"/>
    <property type="match status" value="1"/>
</dbReference>
<organism evidence="6 7">
    <name type="scientific">Desulfococcus multivorans DSM 2059</name>
    <dbReference type="NCBI Taxonomy" id="1121405"/>
    <lineage>
        <taxon>Bacteria</taxon>
        <taxon>Pseudomonadati</taxon>
        <taxon>Thermodesulfobacteriota</taxon>
        <taxon>Desulfobacteria</taxon>
        <taxon>Desulfobacterales</taxon>
        <taxon>Desulfococcaceae</taxon>
        <taxon>Desulfococcus</taxon>
    </lineage>
</organism>
<dbReference type="STRING" id="897.B2D07_15915"/>
<gene>
    <name evidence="4" type="primary">mqnA</name>
    <name evidence="6" type="ORF">dsmv_0653</name>
</gene>
<comment type="caution">
    <text evidence="6">The sequence shown here is derived from an EMBL/GenBank/DDBJ whole genome shotgun (WGS) entry which is preliminary data.</text>
</comment>
<evidence type="ECO:0000256" key="2">
    <source>
        <dbReference type="ARBA" id="ARBA00022428"/>
    </source>
</evidence>
<protein>
    <recommendedName>
        <fullName evidence="4">Chorismate dehydratase</fullName>
        <ecNumber evidence="4">4.2.1.151</ecNumber>
    </recommendedName>
    <alternativeName>
        <fullName evidence="4">Menaquinone biosynthetic enzyme MqnA</fullName>
    </alternativeName>
</protein>
<dbReference type="RefSeq" id="WP_020877764.1">
    <property type="nucleotide sequence ID" value="NZ_ATHJ01000105.1"/>
</dbReference>
<dbReference type="UniPathway" id="UPA00079"/>
<dbReference type="AlphaFoldDB" id="S7UUB6"/>
<evidence type="ECO:0000313" key="7">
    <source>
        <dbReference type="Proteomes" id="UP000014977"/>
    </source>
</evidence>